<evidence type="ECO:0000313" key="3">
    <source>
        <dbReference type="Proteomes" id="UP001454036"/>
    </source>
</evidence>
<gene>
    <name evidence="2" type="ORF">LIER_15070</name>
</gene>
<comment type="caution">
    <text evidence="2">The sequence shown here is derived from an EMBL/GenBank/DDBJ whole genome shotgun (WGS) entry which is preliminary data.</text>
</comment>
<sequence>MVAITGEMIDRPMVNPAANKGDPMEEGYTPFFWEFLNYDLRLPVSAFVNNVLVAIDRAPSQLGPFPWATLTAFQVRNMLYHGKPGKASPSRWHKYWFLVKDAFSDKVRTTFSTVHTTLEVEESPKVAVGLKNLEDGFPKTLSLDIFCDLDVLIKAGLSKSIDNFPQFDLGEGWEGCHSPPSELLGCNIGESAWSPRPPPSTVAPNTDESVREQSMAPDERFSPLLPTLSLADRTTINPEVLILPNGSSSFHEAPASPDLLYTVPSWNVTEETSRASEGLASWTSLERGFKNDHPFFVDLPYTLPSRLQITLDTVSTPTASIAAKILKNCMLRPSVLGVLGTQPSSLFVRFSYHQIKVAADYLGIFSHFTNFVTALGEDYVVSFFDVFPEDEPTDNEDASGSDSSEDGVGDET</sequence>
<name>A0AAV3Q2Z1_LITER</name>
<feature type="region of interest" description="Disordered" evidence="1">
    <location>
        <begin position="187"/>
        <end position="217"/>
    </location>
</feature>
<evidence type="ECO:0000313" key="2">
    <source>
        <dbReference type="EMBL" id="GAA0157913.1"/>
    </source>
</evidence>
<dbReference type="EMBL" id="BAABME010003213">
    <property type="protein sequence ID" value="GAA0157913.1"/>
    <property type="molecule type" value="Genomic_DNA"/>
</dbReference>
<dbReference type="AlphaFoldDB" id="A0AAV3Q2Z1"/>
<accession>A0AAV3Q2Z1</accession>
<protein>
    <submittedName>
        <fullName evidence="2">Uncharacterized protein</fullName>
    </submittedName>
</protein>
<organism evidence="2 3">
    <name type="scientific">Lithospermum erythrorhizon</name>
    <name type="common">Purple gromwell</name>
    <name type="synonym">Lithospermum officinale var. erythrorhizon</name>
    <dbReference type="NCBI Taxonomy" id="34254"/>
    <lineage>
        <taxon>Eukaryota</taxon>
        <taxon>Viridiplantae</taxon>
        <taxon>Streptophyta</taxon>
        <taxon>Embryophyta</taxon>
        <taxon>Tracheophyta</taxon>
        <taxon>Spermatophyta</taxon>
        <taxon>Magnoliopsida</taxon>
        <taxon>eudicotyledons</taxon>
        <taxon>Gunneridae</taxon>
        <taxon>Pentapetalae</taxon>
        <taxon>asterids</taxon>
        <taxon>lamiids</taxon>
        <taxon>Boraginales</taxon>
        <taxon>Boraginaceae</taxon>
        <taxon>Boraginoideae</taxon>
        <taxon>Lithospermeae</taxon>
        <taxon>Lithospermum</taxon>
    </lineage>
</organism>
<reference evidence="2 3" key="1">
    <citation type="submission" date="2024-01" db="EMBL/GenBank/DDBJ databases">
        <title>The complete chloroplast genome sequence of Lithospermum erythrorhizon: insights into the phylogenetic relationship among Boraginaceae species and the maternal lineages of purple gromwells.</title>
        <authorList>
            <person name="Okada T."/>
            <person name="Watanabe K."/>
        </authorList>
    </citation>
    <scope>NUCLEOTIDE SEQUENCE [LARGE SCALE GENOMIC DNA]</scope>
</reference>
<feature type="region of interest" description="Disordered" evidence="1">
    <location>
        <begin position="390"/>
        <end position="412"/>
    </location>
</feature>
<evidence type="ECO:0000256" key="1">
    <source>
        <dbReference type="SAM" id="MobiDB-lite"/>
    </source>
</evidence>
<keyword evidence="3" id="KW-1185">Reference proteome</keyword>
<proteinExistence type="predicted"/>
<dbReference type="Proteomes" id="UP001454036">
    <property type="component" value="Unassembled WGS sequence"/>
</dbReference>